<comment type="caution">
    <text evidence="1">The sequence shown here is derived from an EMBL/GenBank/DDBJ whole genome shotgun (WGS) entry which is preliminary data.</text>
</comment>
<evidence type="ECO:0000313" key="2">
    <source>
        <dbReference type="Proteomes" id="UP001216907"/>
    </source>
</evidence>
<dbReference type="Proteomes" id="UP001216907">
    <property type="component" value="Unassembled WGS sequence"/>
</dbReference>
<name>A0ABT6FD33_9BACT</name>
<gene>
    <name evidence="1" type="ORF">PZE19_16770</name>
</gene>
<sequence length="214" mass="24189">MPDLSFHIEGVEPVLFAASPLLAFKTRVTNRIAGERVRSGMLRCRVDIDPARRVHDADERDRLHDLFDRPERWGRTLRALPWAEVVLYLPSFQDSVVVDVLVPCSGDLELSTTRYLFGLRGGDVNVGLSFRGTVLHDSNDRGLQVALTVQDEASRVRLPLNTWREMMDHYYPNSGWLRLRSDLYERLSRHKTLGGHATLEQALDSLLTGAEGGP</sequence>
<keyword evidence="2" id="KW-1185">Reference proteome</keyword>
<protein>
    <submittedName>
        <fullName evidence="1">DUF6084 family protein</fullName>
    </submittedName>
</protein>
<dbReference type="InterPro" id="IPR045730">
    <property type="entry name" value="DUF6084"/>
</dbReference>
<dbReference type="EMBL" id="JARRAG010000002">
    <property type="protein sequence ID" value="MDG3005447.1"/>
    <property type="molecule type" value="Genomic_DNA"/>
</dbReference>
<organism evidence="1 2">
    <name type="scientific">Paludisphaera mucosa</name>
    <dbReference type="NCBI Taxonomy" id="3030827"/>
    <lineage>
        <taxon>Bacteria</taxon>
        <taxon>Pseudomonadati</taxon>
        <taxon>Planctomycetota</taxon>
        <taxon>Planctomycetia</taxon>
        <taxon>Isosphaerales</taxon>
        <taxon>Isosphaeraceae</taxon>
        <taxon>Paludisphaera</taxon>
    </lineage>
</organism>
<reference evidence="1 2" key="1">
    <citation type="submission" date="2023-03" db="EMBL/GenBank/DDBJ databases">
        <title>Paludisphaera mucosa sp. nov. a novel planctomycete from northern fen.</title>
        <authorList>
            <person name="Ivanova A."/>
        </authorList>
    </citation>
    <scope>NUCLEOTIDE SEQUENCE [LARGE SCALE GENOMIC DNA]</scope>
    <source>
        <strain evidence="1 2">Pla2</strain>
    </source>
</reference>
<dbReference type="RefSeq" id="WP_277861782.1">
    <property type="nucleotide sequence ID" value="NZ_JARRAG010000002.1"/>
</dbReference>
<evidence type="ECO:0000313" key="1">
    <source>
        <dbReference type="EMBL" id="MDG3005447.1"/>
    </source>
</evidence>
<dbReference type="Pfam" id="PF19562">
    <property type="entry name" value="DUF6084"/>
    <property type="match status" value="1"/>
</dbReference>
<accession>A0ABT6FD33</accession>
<proteinExistence type="predicted"/>